<dbReference type="Gene3D" id="3.40.50.2000">
    <property type="entry name" value="Glycogen Phosphorylase B"/>
    <property type="match status" value="1"/>
</dbReference>
<evidence type="ECO:0008006" key="3">
    <source>
        <dbReference type="Google" id="ProtNLM"/>
    </source>
</evidence>
<dbReference type="EMBL" id="QFQP01000002">
    <property type="protein sequence ID" value="PZR17438.1"/>
    <property type="molecule type" value="Genomic_DNA"/>
</dbReference>
<accession>A0A2W5V7N1</accession>
<evidence type="ECO:0000313" key="2">
    <source>
        <dbReference type="Proteomes" id="UP000249061"/>
    </source>
</evidence>
<name>A0A2W5V7N1_9BACT</name>
<reference evidence="1 2" key="1">
    <citation type="submission" date="2017-08" db="EMBL/GenBank/DDBJ databases">
        <title>Infants hospitalized years apart are colonized by the same room-sourced microbial strains.</title>
        <authorList>
            <person name="Brooks B."/>
            <person name="Olm M.R."/>
            <person name="Firek B.A."/>
            <person name="Baker R."/>
            <person name="Thomas B.C."/>
            <person name="Morowitz M.J."/>
            <person name="Banfield J.F."/>
        </authorList>
    </citation>
    <scope>NUCLEOTIDE SEQUENCE [LARGE SCALE GENOMIC DNA]</scope>
    <source>
        <strain evidence="1">S2_003_000_R2_14</strain>
    </source>
</reference>
<dbReference type="SUPFAM" id="SSF53756">
    <property type="entry name" value="UDP-Glycosyltransferase/glycogen phosphorylase"/>
    <property type="match status" value="1"/>
</dbReference>
<dbReference type="AlphaFoldDB" id="A0A2W5V7N1"/>
<dbReference type="Pfam" id="PF13692">
    <property type="entry name" value="Glyco_trans_1_4"/>
    <property type="match status" value="1"/>
</dbReference>
<gene>
    <name evidence="1" type="ORF">DI536_03690</name>
</gene>
<organism evidence="1 2">
    <name type="scientific">Archangium gephyra</name>
    <dbReference type="NCBI Taxonomy" id="48"/>
    <lineage>
        <taxon>Bacteria</taxon>
        <taxon>Pseudomonadati</taxon>
        <taxon>Myxococcota</taxon>
        <taxon>Myxococcia</taxon>
        <taxon>Myxococcales</taxon>
        <taxon>Cystobacterineae</taxon>
        <taxon>Archangiaceae</taxon>
        <taxon>Archangium</taxon>
    </lineage>
</organism>
<comment type="caution">
    <text evidence="1">The sequence shown here is derived from an EMBL/GenBank/DDBJ whole genome shotgun (WGS) entry which is preliminary data.</text>
</comment>
<protein>
    <recommendedName>
        <fullName evidence="3">Glycosyl transferase family 1 domain-containing protein</fullName>
    </recommendedName>
</protein>
<evidence type="ECO:0000313" key="1">
    <source>
        <dbReference type="EMBL" id="PZR17438.1"/>
    </source>
</evidence>
<sequence>MKRVEEPWTWELIGSFEDPALVHEFRQRLGGLEARVTLRGACSPDEVFDAYERADVFALFPEYESYGMVFAEAVARGLSIVAPAIGEVPRIVGSAGSADISSAFRDRPTRAPDFPRWSQTAARFVEAVARFENTHAVITHNNGSTMRR</sequence>
<dbReference type="Proteomes" id="UP000249061">
    <property type="component" value="Unassembled WGS sequence"/>
</dbReference>
<proteinExistence type="predicted"/>